<dbReference type="InterPro" id="IPR016181">
    <property type="entry name" value="Acyl_CoA_acyltransferase"/>
</dbReference>
<evidence type="ECO:0000313" key="2">
    <source>
        <dbReference type="EMBL" id="EKC52027.1"/>
    </source>
</evidence>
<proteinExistence type="predicted"/>
<dbReference type="GO" id="GO:0016747">
    <property type="term" value="F:acyltransferase activity, transferring groups other than amino-acyl groups"/>
    <property type="evidence" value="ECO:0007669"/>
    <property type="project" value="InterPro"/>
</dbReference>
<dbReference type="InterPro" id="IPR051531">
    <property type="entry name" value="N-acetyltransferase"/>
</dbReference>
<accession>K1RTX9</accession>
<name>K1RTX9_9ZZZZ</name>
<reference evidence="2" key="1">
    <citation type="journal article" date="2013" name="Environ. Microbiol.">
        <title>Microbiota from the distal guts of lean and obese adolescents exhibit partial functional redundancy besides clear differences in community structure.</title>
        <authorList>
            <person name="Ferrer M."/>
            <person name="Ruiz A."/>
            <person name="Lanza F."/>
            <person name="Haange S.B."/>
            <person name="Oberbach A."/>
            <person name="Till H."/>
            <person name="Bargiela R."/>
            <person name="Campoy C."/>
            <person name="Segura M.T."/>
            <person name="Richter M."/>
            <person name="von Bergen M."/>
            <person name="Seifert J."/>
            <person name="Suarez A."/>
        </authorList>
    </citation>
    <scope>NUCLEOTIDE SEQUENCE</scope>
</reference>
<dbReference type="AlphaFoldDB" id="K1RTX9"/>
<dbReference type="InterPro" id="IPR000182">
    <property type="entry name" value="GNAT_dom"/>
</dbReference>
<sequence length="114" mass="13389">MFKDSTKTIQTNRLILRKFTITDADDMYNNWASDTECCKYLEWNVHKNIDETKTLLEFWIKAYDEGCYNWVVEIKNTHEIIGSISVMTALEKHSTCELGYCYGSKYWGNGYATE</sequence>
<dbReference type="Pfam" id="PF13302">
    <property type="entry name" value="Acetyltransf_3"/>
    <property type="match status" value="1"/>
</dbReference>
<feature type="domain" description="N-acetyltransferase" evidence="1">
    <location>
        <begin position="13"/>
        <end position="114"/>
    </location>
</feature>
<dbReference type="SUPFAM" id="SSF55729">
    <property type="entry name" value="Acyl-CoA N-acyltransferases (Nat)"/>
    <property type="match status" value="1"/>
</dbReference>
<dbReference type="PANTHER" id="PTHR43792">
    <property type="entry name" value="GNAT FAMILY, PUTATIVE (AFU_ORTHOLOGUE AFUA_3G00765)-RELATED-RELATED"/>
    <property type="match status" value="1"/>
</dbReference>
<organism evidence="2">
    <name type="scientific">human gut metagenome</name>
    <dbReference type="NCBI Taxonomy" id="408170"/>
    <lineage>
        <taxon>unclassified sequences</taxon>
        <taxon>metagenomes</taxon>
        <taxon>organismal metagenomes</taxon>
    </lineage>
</organism>
<keyword evidence="2" id="KW-0808">Transferase</keyword>
<protein>
    <submittedName>
        <fullName evidence="2">Acetyltransferase, gnat family</fullName>
    </submittedName>
</protein>
<dbReference type="EMBL" id="AJWZ01009187">
    <property type="protein sequence ID" value="EKC52027.1"/>
    <property type="molecule type" value="Genomic_DNA"/>
</dbReference>
<evidence type="ECO:0000259" key="1">
    <source>
        <dbReference type="Pfam" id="PF13302"/>
    </source>
</evidence>
<dbReference type="Gene3D" id="3.40.630.30">
    <property type="match status" value="1"/>
</dbReference>
<gene>
    <name evidence="2" type="ORF">OBE_13301</name>
</gene>
<comment type="caution">
    <text evidence="2">The sequence shown here is derived from an EMBL/GenBank/DDBJ whole genome shotgun (WGS) entry which is preliminary data.</text>
</comment>
<feature type="non-terminal residue" evidence="2">
    <location>
        <position position="114"/>
    </location>
</feature>
<dbReference type="PANTHER" id="PTHR43792:SF1">
    <property type="entry name" value="N-ACETYLTRANSFERASE DOMAIN-CONTAINING PROTEIN"/>
    <property type="match status" value="1"/>
</dbReference>